<proteinExistence type="predicted"/>
<evidence type="ECO:0000313" key="1">
    <source>
        <dbReference type="EMBL" id="KXF80062.1"/>
    </source>
</evidence>
<name>A0A135I3P5_9GAMM</name>
<dbReference type="AlphaFoldDB" id="A0A135I3P5"/>
<protein>
    <submittedName>
        <fullName evidence="1">Uncharacterized protein</fullName>
    </submittedName>
</protein>
<organism evidence="1 2">
    <name type="scientific">Enterovibrio coralii</name>
    <dbReference type="NCBI Taxonomy" id="294935"/>
    <lineage>
        <taxon>Bacteria</taxon>
        <taxon>Pseudomonadati</taxon>
        <taxon>Pseudomonadota</taxon>
        <taxon>Gammaproteobacteria</taxon>
        <taxon>Vibrionales</taxon>
        <taxon>Vibrionaceae</taxon>
        <taxon>Enterovibrio</taxon>
    </lineage>
</organism>
<gene>
    <name evidence="1" type="ORF">ATN88_13635</name>
</gene>
<dbReference type="Proteomes" id="UP000070529">
    <property type="component" value="Unassembled WGS sequence"/>
</dbReference>
<dbReference type="EMBL" id="LNTY01000058">
    <property type="protein sequence ID" value="KXF80062.1"/>
    <property type="molecule type" value="Genomic_DNA"/>
</dbReference>
<reference evidence="1 2" key="1">
    <citation type="submission" date="2015-11" db="EMBL/GenBank/DDBJ databases">
        <title>Genomic Taxonomy of the Vibrionaceae.</title>
        <authorList>
            <person name="Gomez-Gil B."/>
            <person name="Enciso-Ibarra J."/>
        </authorList>
    </citation>
    <scope>NUCLEOTIDE SEQUENCE [LARGE SCALE GENOMIC DNA]</scope>
    <source>
        <strain evidence="1 2">CAIM 912</strain>
    </source>
</reference>
<sequence length="62" mass="7236">MIRKTPLSDKIKLPFCNKCEVYTVFFNQKAKSHVFLQNDEIGTVCAYLQRDLKQKGSVNDRQ</sequence>
<accession>A0A135I3P5</accession>
<evidence type="ECO:0000313" key="2">
    <source>
        <dbReference type="Proteomes" id="UP000070529"/>
    </source>
</evidence>
<comment type="caution">
    <text evidence="1">The sequence shown here is derived from an EMBL/GenBank/DDBJ whole genome shotgun (WGS) entry which is preliminary data.</text>
</comment>
<keyword evidence="2" id="KW-1185">Reference proteome</keyword>